<dbReference type="EMBL" id="ONZI01000004">
    <property type="protein sequence ID" value="SPJ34912.1"/>
    <property type="molecule type" value="Genomic_DNA"/>
</dbReference>
<gene>
    <name evidence="1" type="ORF">KSP9073_02959</name>
</gene>
<organism evidence="1 2">
    <name type="scientific">Kushneria phyllosphaerae</name>
    <dbReference type="NCBI Taxonomy" id="2100822"/>
    <lineage>
        <taxon>Bacteria</taxon>
        <taxon>Pseudomonadati</taxon>
        <taxon>Pseudomonadota</taxon>
        <taxon>Gammaproteobacteria</taxon>
        <taxon>Oceanospirillales</taxon>
        <taxon>Halomonadaceae</taxon>
        <taxon>Kushneria</taxon>
    </lineage>
</organism>
<keyword evidence="2" id="KW-1185">Reference proteome</keyword>
<evidence type="ECO:0000313" key="2">
    <source>
        <dbReference type="Proteomes" id="UP000244934"/>
    </source>
</evidence>
<evidence type="ECO:0008006" key="3">
    <source>
        <dbReference type="Google" id="ProtNLM"/>
    </source>
</evidence>
<dbReference type="Proteomes" id="UP000244934">
    <property type="component" value="Unassembled WGS sequence"/>
</dbReference>
<reference evidence="2" key="1">
    <citation type="submission" date="2018-03" db="EMBL/GenBank/DDBJ databases">
        <authorList>
            <person name="Navarro De La Torre S."/>
        </authorList>
    </citation>
    <scope>NUCLEOTIDE SEQUENCE [LARGE SCALE GENOMIC DNA]</scope>
    <source>
        <strain evidence="2">EAod3</strain>
    </source>
</reference>
<dbReference type="OrthoDB" id="9152227at2"/>
<dbReference type="AlphaFoldDB" id="A0A2R8CQ01"/>
<sequence>MSKYSYIINSGWWCGEKTPENDKRVEYGSSEIRGVAFFREWYESVNRHTSPTKIIVVDSASPTIPEMPDDDRMEFISMDVNGGHSTSHLGKYAGCTRCFIVGLAYAYASEADYWVYVEQDALMFGEGIIEHAIDSMTSDFMFGDRGNTPQPLQQSMMIIRKPAIPGFLNAYAKIKATDEVITPEMKFAIASTKIAQWLPEKLFHQRDYSTFKNKLINKLQYWLFKYGRGYDVFPFGFGRAKPVNFDDKYGYFQHGDDQELQRYRETVNKEIS</sequence>
<name>A0A2R8CQ01_9GAMM</name>
<accession>A0A2R8CQ01</accession>
<evidence type="ECO:0000313" key="1">
    <source>
        <dbReference type="EMBL" id="SPJ34912.1"/>
    </source>
</evidence>
<protein>
    <recommendedName>
        <fullName evidence="3">Glycosyltransferase</fullName>
    </recommendedName>
</protein>
<dbReference type="RefSeq" id="WP_133241037.1">
    <property type="nucleotide sequence ID" value="NZ_ONZI01000004.1"/>
</dbReference>
<proteinExistence type="predicted"/>